<sequence length="235" mass="27132">MEKGKRKRHTESLITTKKWTPIATHKSRKPQTSATIKAKQTLITCTGNNTVINPVLTSKGKFPKALDNKFLQGKVKRTLESQGNSQRTYKSCSEPEHQEQDTLGTVLDGKTLREIIPTLPFTFQLNRNLRPEDAKDMDQVLHLHQLLKDLFQWSIYNKRLNLASHWEELAASFQRIFLKGIPFKDLMVITKVWNPNRQFKLLEERETRIRESQATIQAIEEQLNQTEPTLNPSGS</sequence>
<organism evidence="2 3">
    <name type="scientific">Austropuccinia psidii MF-1</name>
    <dbReference type="NCBI Taxonomy" id="1389203"/>
    <lineage>
        <taxon>Eukaryota</taxon>
        <taxon>Fungi</taxon>
        <taxon>Dikarya</taxon>
        <taxon>Basidiomycota</taxon>
        <taxon>Pucciniomycotina</taxon>
        <taxon>Pucciniomycetes</taxon>
        <taxon>Pucciniales</taxon>
        <taxon>Sphaerophragmiaceae</taxon>
        <taxon>Austropuccinia</taxon>
    </lineage>
</organism>
<feature type="region of interest" description="Disordered" evidence="1">
    <location>
        <begin position="81"/>
        <end position="101"/>
    </location>
</feature>
<feature type="compositionally biased region" description="Polar residues" evidence="1">
    <location>
        <begin position="81"/>
        <end position="91"/>
    </location>
</feature>
<proteinExistence type="predicted"/>
<evidence type="ECO:0000313" key="2">
    <source>
        <dbReference type="EMBL" id="MBW0476999.1"/>
    </source>
</evidence>
<dbReference type="AlphaFoldDB" id="A0A9Q3C286"/>
<gene>
    <name evidence="2" type="ORF">O181_016714</name>
</gene>
<keyword evidence="3" id="KW-1185">Reference proteome</keyword>
<comment type="caution">
    <text evidence="2">The sequence shown here is derived from an EMBL/GenBank/DDBJ whole genome shotgun (WGS) entry which is preliminary data.</text>
</comment>
<evidence type="ECO:0000313" key="3">
    <source>
        <dbReference type="Proteomes" id="UP000765509"/>
    </source>
</evidence>
<protein>
    <submittedName>
        <fullName evidence="2">Uncharacterized protein</fullName>
    </submittedName>
</protein>
<accession>A0A9Q3C286</accession>
<dbReference type="EMBL" id="AVOT02004668">
    <property type="protein sequence ID" value="MBW0476999.1"/>
    <property type="molecule type" value="Genomic_DNA"/>
</dbReference>
<dbReference type="Proteomes" id="UP000765509">
    <property type="component" value="Unassembled WGS sequence"/>
</dbReference>
<name>A0A9Q3C286_9BASI</name>
<reference evidence="2" key="1">
    <citation type="submission" date="2021-03" db="EMBL/GenBank/DDBJ databases">
        <title>Draft genome sequence of rust myrtle Austropuccinia psidii MF-1, a brazilian biotype.</title>
        <authorList>
            <person name="Quecine M.C."/>
            <person name="Pachon D.M.R."/>
            <person name="Bonatelli M.L."/>
            <person name="Correr F.H."/>
            <person name="Franceschini L.M."/>
            <person name="Leite T.F."/>
            <person name="Margarido G.R.A."/>
            <person name="Almeida C.A."/>
            <person name="Ferrarezi J.A."/>
            <person name="Labate C.A."/>
        </authorList>
    </citation>
    <scope>NUCLEOTIDE SEQUENCE</scope>
    <source>
        <strain evidence="2">MF-1</strain>
    </source>
</reference>
<evidence type="ECO:0000256" key="1">
    <source>
        <dbReference type="SAM" id="MobiDB-lite"/>
    </source>
</evidence>